<accession>A0A066V8Z5</accession>
<dbReference type="GO" id="GO:0006270">
    <property type="term" value="P:DNA replication initiation"/>
    <property type="evidence" value="ECO:0007669"/>
    <property type="project" value="InterPro"/>
</dbReference>
<comment type="caution">
    <text evidence="6">The sequence shown here is derived from an EMBL/GenBank/DDBJ whole genome shotgun (WGS) entry which is preliminary data.</text>
</comment>
<dbReference type="Pfam" id="PF02724">
    <property type="entry name" value="CDC45"/>
    <property type="match status" value="1"/>
</dbReference>
<dbReference type="RefSeq" id="XP_013239741.1">
    <property type="nucleotide sequence ID" value="XM_013384287.1"/>
</dbReference>
<dbReference type="InterPro" id="IPR003874">
    <property type="entry name" value="CDC45"/>
</dbReference>
<evidence type="ECO:0000256" key="4">
    <source>
        <dbReference type="ARBA" id="ARBA00023242"/>
    </source>
</evidence>
<dbReference type="GO" id="GO:0003682">
    <property type="term" value="F:chromatin binding"/>
    <property type="evidence" value="ECO:0007669"/>
    <property type="project" value="TreeGrafter"/>
</dbReference>
<keyword evidence="3" id="KW-0235">DNA replication</keyword>
<feature type="non-terminal residue" evidence="6">
    <location>
        <position position="1"/>
    </location>
</feature>
<dbReference type="GO" id="GO:0003688">
    <property type="term" value="F:DNA replication origin binding"/>
    <property type="evidence" value="ECO:0007669"/>
    <property type="project" value="TreeGrafter"/>
</dbReference>
<dbReference type="EMBL" id="JMSN01000238">
    <property type="protein sequence ID" value="KDN35080.1"/>
    <property type="molecule type" value="Genomic_DNA"/>
</dbReference>
<dbReference type="InParanoid" id="A0A066V8Z5"/>
<sequence>VLKDGPDLALFAHPAMLTRLATWLTDALRDSIDASAETLSLPQAGDAPLSMPFVVAALDASAHTYLVVGVSGATDFGDVRRNRFGLAFQEAAQKSGARTEHDRFETTVVEVAAPHLSNFIEALHVRA</sequence>
<evidence type="ECO:0000313" key="7">
    <source>
        <dbReference type="Proteomes" id="UP000027361"/>
    </source>
</evidence>
<dbReference type="AlphaFoldDB" id="A0A066V8Z5"/>
<gene>
    <name evidence="6" type="ORF">K437DRAFT_230259</name>
</gene>
<evidence type="ECO:0000313" key="6">
    <source>
        <dbReference type="EMBL" id="KDN35080.1"/>
    </source>
</evidence>
<evidence type="ECO:0000256" key="1">
    <source>
        <dbReference type="ARBA" id="ARBA00004123"/>
    </source>
</evidence>
<proteinExistence type="inferred from homology"/>
<dbReference type="HOGENOM" id="CLU_2062380_0_0_1"/>
<dbReference type="OrthoDB" id="10258882at2759"/>
<evidence type="ECO:0000256" key="5">
    <source>
        <dbReference type="ARBA" id="ARBA00023306"/>
    </source>
</evidence>
<name>A0A066V8Z5_TILAU</name>
<dbReference type="GO" id="GO:0003697">
    <property type="term" value="F:single-stranded DNA binding"/>
    <property type="evidence" value="ECO:0007669"/>
    <property type="project" value="TreeGrafter"/>
</dbReference>
<evidence type="ECO:0000256" key="2">
    <source>
        <dbReference type="ARBA" id="ARBA00010727"/>
    </source>
</evidence>
<dbReference type="GO" id="GO:0000727">
    <property type="term" value="P:double-strand break repair via break-induced replication"/>
    <property type="evidence" value="ECO:0007669"/>
    <property type="project" value="TreeGrafter"/>
</dbReference>
<dbReference type="GO" id="GO:1902977">
    <property type="term" value="P:mitotic DNA replication preinitiation complex assembly"/>
    <property type="evidence" value="ECO:0007669"/>
    <property type="project" value="TreeGrafter"/>
</dbReference>
<dbReference type="GO" id="GO:0031261">
    <property type="term" value="C:DNA replication preinitiation complex"/>
    <property type="evidence" value="ECO:0007669"/>
    <property type="project" value="TreeGrafter"/>
</dbReference>
<keyword evidence="5" id="KW-0131">Cell cycle</keyword>
<evidence type="ECO:0000256" key="3">
    <source>
        <dbReference type="ARBA" id="ARBA00022705"/>
    </source>
</evidence>
<dbReference type="Proteomes" id="UP000027361">
    <property type="component" value="Unassembled WGS sequence"/>
</dbReference>
<dbReference type="GeneID" id="25262741"/>
<dbReference type="PANTHER" id="PTHR10507:SF0">
    <property type="entry name" value="CELL DIVISION CONTROL PROTEIN 45 HOMOLOG"/>
    <property type="match status" value="1"/>
</dbReference>
<keyword evidence="7" id="KW-1185">Reference proteome</keyword>
<reference evidence="6 7" key="1">
    <citation type="submission" date="2014-05" db="EMBL/GenBank/DDBJ databases">
        <title>Draft genome sequence of a rare smut relative, Tilletiaria anomala UBC 951.</title>
        <authorList>
            <consortium name="DOE Joint Genome Institute"/>
            <person name="Toome M."/>
            <person name="Kuo A."/>
            <person name="Henrissat B."/>
            <person name="Lipzen A."/>
            <person name="Tritt A."/>
            <person name="Yoshinaga Y."/>
            <person name="Zane M."/>
            <person name="Barry K."/>
            <person name="Grigoriev I.V."/>
            <person name="Spatafora J.W."/>
            <person name="Aimea M.C."/>
        </authorList>
    </citation>
    <scope>NUCLEOTIDE SEQUENCE [LARGE SCALE GENOMIC DNA]</scope>
    <source>
        <strain evidence="6 7">UBC 951</strain>
    </source>
</reference>
<organism evidence="6 7">
    <name type="scientific">Tilletiaria anomala (strain ATCC 24038 / CBS 436.72 / UBC 951)</name>
    <dbReference type="NCBI Taxonomy" id="1037660"/>
    <lineage>
        <taxon>Eukaryota</taxon>
        <taxon>Fungi</taxon>
        <taxon>Dikarya</taxon>
        <taxon>Basidiomycota</taxon>
        <taxon>Ustilaginomycotina</taxon>
        <taxon>Exobasidiomycetes</taxon>
        <taxon>Georgefischeriales</taxon>
        <taxon>Tilletiariaceae</taxon>
        <taxon>Tilletiaria</taxon>
    </lineage>
</organism>
<comment type="subcellular location">
    <subcellularLocation>
        <location evidence="1">Nucleus</location>
    </subcellularLocation>
</comment>
<dbReference type="PANTHER" id="PTHR10507">
    <property type="entry name" value="CDC45-RELATED PROTEIN"/>
    <property type="match status" value="1"/>
</dbReference>
<comment type="similarity">
    <text evidence="2">Belongs to the CDC45 family.</text>
</comment>
<keyword evidence="4" id="KW-0539">Nucleus</keyword>
<dbReference type="STRING" id="1037660.A0A066V8Z5"/>
<protein>
    <submittedName>
        <fullName evidence="6">CDC45-like protein</fullName>
    </submittedName>
</protein>